<accession>A0ABR3G318</accession>
<dbReference type="Proteomes" id="UP001447188">
    <property type="component" value="Unassembled WGS sequence"/>
</dbReference>
<proteinExistence type="predicted"/>
<evidence type="ECO:0000313" key="1">
    <source>
        <dbReference type="EMBL" id="KAL0630351.1"/>
    </source>
</evidence>
<keyword evidence="2" id="KW-1185">Reference proteome</keyword>
<feature type="non-terminal residue" evidence="1">
    <location>
        <position position="260"/>
    </location>
</feature>
<comment type="caution">
    <text evidence="1">The sequence shown here is derived from an EMBL/GenBank/DDBJ whole genome shotgun (WGS) entry which is preliminary data.</text>
</comment>
<name>A0ABR3G318_9PEZI</name>
<dbReference type="EMBL" id="JBBBZM010000769">
    <property type="protein sequence ID" value="KAL0630351.1"/>
    <property type="molecule type" value="Genomic_DNA"/>
</dbReference>
<sequence length="260" mass="25771">MLTQALSSYPNSSASVPFQSDPLTGPSKILAFSTSSILRVFPSSSGRSGFDVGGALSGVALVGGGSAVAAEHRVVKTGCALLFALRAAACVEVGGVGPGTYGAGGCGGATEAVMAVAEAGCALCRCVKANVGSALEASSKEEEAFKCLGGLGASSDGEDHGGGLFSLPLAFFRQPSGGAVEGNARVELFHLVVYLVKAGFGGGDGGGDVVDDNLHYLDLFLEASGRREKMANSGLKLCSGLEEVIGSGGGDSDELNVVVG</sequence>
<protein>
    <submittedName>
        <fullName evidence="1">Uncharacterized protein</fullName>
    </submittedName>
</protein>
<gene>
    <name evidence="1" type="ORF">Q9L58_010802</name>
</gene>
<reference evidence="1 2" key="1">
    <citation type="submission" date="2024-02" db="EMBL/GenBank/DDBJ databases">
        <title>Discinaceae phylogenomics.</title>
        <authorList>
            <person name="Dirks A.C."/>
            <person name="James T.Y."/>
        </authorList>
    </citation>
    <scope>NUCLEOTIDE SEQUENCE [LARGE SCALE GENOMIC DNA]</scope>
    <source>
        <strain evidence="1 2">ACD0624</strain>
    </source>
</reference>
<evidence type="ECO:0000313" key="2">
    <source>
        <dbReference type="Proteomes" id="UP001447188"/>
    </source>
</evidence>
<organism evidence="1 2">
    <name type="scientific">Discina gigas</name>
    <dbReference type="NCBI Taxonomy" id="1032678"/>
    <lineage>
        <taxon>Eukaryota</taxon>
        <taxon>Fungi</taxon>
        <taxon>Dikarya</taxon>
        <taxon>Ascomycota</taxon>
        <taxon>Pezizomycotina</taxon>
        <taxon>Pezizomycetes</taxon>
        <taxon>Pezizales</taxon>
        <taxon>Discinaceae</taxon>
        <taxon>Discina</taxon>
    </lineage>
</organism>